<organism evidence="2">
    <name type="scientific">viral metagenome</name>
    <dbReference type="NCBI Taxonomy" id="1070528"/>
    <lineage>
        <taxon>unclassified sequences</taxon>
        <taxon>metagenomes</taxon>
        <taxon>organismal metagenomes</taxon>
    </lineage>
</organism>
<dbReference type="AlphaFoldDB" id="A0A6C0JNM3"/>
<evidence type="ECO:0000256" key="1">
    <source>
        <dbReference type="SAM" id="MobiDB-lite"/>
    </source>
</evidence>
<reference evidence="2" key="1">
    <citation type="journal article" date="2020" name="Nature">
        <title>Giant virus diversity and host interactions through global metagenomics.</title>
        <authorList>
            <person name="Schulz F."/>
            <person name="Roux S."/>
            <person name="Paez-Espino D."/>
            <person name="Jungbluth S."/>
            <person name="Walsh D.A."/>
            <person name="Denef V.J."/>
            <person name="McMahon K.D."/>
            <person name="Konstantinidis K.T."/>
            <person name="Eloe-Fadrosh E.A."/>
            <person name="Kyrpides N.C."/>
            <person name="Woyke T."/>
        </authorList>
    </citation>
    <scope>NUCLEOTIDE SEQUENCE</scope>
    <source>
        <strain evidence="2">GVMAG-M-3300027734-16</strain>
    </source>
</reference>
<protein>
    <submittedName>
        <fullName evidence="2">Uncharacterized protein</fullName>
    </submittedName>
</protein>
<name>A0A6C0JNM3_9ZZZZ</name>
<feature type="compositionally biased region" description="Basic residues" evidence="1">
    <location>
        <begin position="116"/>
        <end position="160"/>
    </location>
</feature>
<evidence type="ECO:0000313" key="2">
    <source>
        <dbReference type="EMBL" id="QHU05284.1"/>
    </source>
</evidence>
<accession>A0A6C0JNM3</accession>
<proteinExistence type="predicted"/>
<dbReference type="EMBL" id="MN740411">
    <property type="protein sequence ID" value="QHU05284.1"/>
    <property type="molecule type" value="Genomic_DNA"/>
</dbReference>
<feature type="region of interest" description="Disordered" evidence="1">
    <location>
        <begin position="112"/>
        <end position="160"/>
    </location>
</feature>
<sequence length="160" mass="16701">MVNSAPMSIHSSGQLIATGNPTEIKGVASNVAGGLLNAAAAKTAGSIAEQAAQAKAAGVSMKGGGTIINVPPAAEGGSVPGVSFAANHATLIGAANQLKAGAVYDGLIGTQPYKVGGRRHTRKHRRKTKHGRSNKSRTHRRSRIKHLHRSRRASRRHRKR</sequence>